<gene>
    <name evidence="2" type="ORF">ACFQJC_11230</name>
</gene>
<proteinExistence type="predicted"/>
<feature type="transmembrane region" description="Helical" evidence="1">
    <location>
        <begin position="89"/>
        <end position="109"/>
    </location>
</feature>
<feature type="transmembrane region" description="Helical" evidence="1">
    <location>
        <begin position="12"/>
        <end position="32"/>
    </location>
</feature>
<dbReference type="RefSeq" id="WP_390225667.1">
    <property type="nucleotide sequence ID" value="NZ_JBHTAA010000005.1"/>
</dbReference>
<keyword evidence="3" id="KW-1185">Reference proteome</keyword>
<name>A0ABD5ZFZ4_9EURY</name>
<dbReference type="EMBL" id="JBHTAA010000005">
    <property type="protein sequence ID" value="MFC7204089.1"/>
    <property type="molecule type" value="Genomic_DNA"/>
</dbReference>
<organism evidence="2 3">
    <name type="scientific">Haloferax namakaokahaiae</name>
    <dbReference type="NCBI Taxonomy" id="1748331"/>
    <lineage>
        <taxon>Archaea</taxon>
        <taxon>Methanobacteriati</taxon>
        <taxon>Methanobacteriota</taxon>
        <taxon>Stenosarchaea group</taxon>
        <taxon>Halobacteria</taxon>
        <taxon>Halobacteriales</taxon>
        <taxon>Haloferacaceae</taxon>
        <taxon>Haloferax</taxon>
    </lineage>
</organism>
<accession>A0ABD5ZFZ4</accession>
<feature type="transmembrane region" description="Helical" evidence="1">
    <location>
        <begin position="38"/>
        <end position="58"/>
    </location>
</feature>
<keyword evidence="1" id="KW-0812">Transmembrane</keyword>
<keyword evidence="1" id="KW-0472">Membrane</keyword>
<reference evidence="2 3" key="1">
    <citation type="journal article" date="2019" name="Int. J. Syst. Evol. Microbiol.">
        <title>The Global Catalogue of Microorganisms (GCM) 10K type strain sequencing project: providing services to taxonomists for standard genome sequencing and annotation.</title>
        <authorList>
            <consortium name="The Broad Institute Genomics Platform"/>
            <consortium name="The Broad Institute Genome Sequencing Center for Infectious Disease"/>
            <person name="Wu L."/>
            <person name="Ma J."/>
        </authorList>
    </citation>
    <scope>NUCLEOTIDE SEQUENCE [LARGE SCALE GENOMIC DNA]</scope>
    <source>
        <strain evidence="2 3">DSM 29988</strain>
    </source>
</reference>
<evidence type="ECO:0000256" key="1">
    <source>
        <dbReference type="SAM" id="Phobius"/>
    </source>
</evidence>
<dbReference type="Proteomes" id="UP001596481">
    <property type="component" value="Unassembled WGS sequence"/>
</dbReference>
<evidence type="ECO:0000313" key="3">
    <source>
        <dbReference type="Proteomes" id="UP001596481"/>
    </source>
</evidence>
<sequence>MISIDTAAPVPALLSVSPLTLPSLAVLQTAAAASPTMLILPGGSVLLALVLVGTVAKFGHSWATWLYALAALAPLALVIAGSVGMGRPLAVDVVALAVLPLLGAGGFIFDAGRYLWAARQ</sequence>
<keyword evidence="1" id="KW-1133">Transmembrane helix</keyword>
<comment type="caution">
    <text evidence="2">The sequence shown here is derived from an EMBL/GenBank/DDBJ whole genome shotgun (WGS) entry which is preliminary data.</text>
</comment>
<feature type="transmembrane region" description="Helical" evidence="1">
    <location>
        <begin position="65"/>
        <end position="83"/>
    </location>
</feature>
<dbReference type="AlphaFoldDB" id="A0ABD5ZFZ4"/>
<protein>
    <submittedName>
        <fullName evidence="2">Molecular chaperone DnaJ</fullName>
    </submittedName>
</protein>
<evidence type="ECO:0000313" key="2">
    <source>
        <dbReference type="EMBL" id="MFC7204089.1"/>
    </source>
</evidence>